<name>A0ABW2CBV4_9PSEU</name>
<gene>
    <name evidence="1" type="ORF">ACFQGD_30915</name>
</gene>
<evidence type="ECO:0008006" key="3">
    <source>
        <dbReference type="Google" id="ProtNLM"/>
    </source>
</evidence>
<proteinExistence type="predicted"/>
<accession>A0ABW2CBV4</accession>
<comment type="caution">
    <text evidence="1">The sequence shown here is derived from an EMBL/GenBank/DDBJ whole genome shotgun (WGS) entry which is preliminary data.</text>
</comment>
<protein>
    <recommendedName>
        <fullName evidence="3">Zinc-ribbon domain-containing protein</fullName>
    </recommendedName>
</protein>
<dbReference type="EMBL" id="JBHSXX010000001">
    <property type="protein sequence ID" value="MFC6871544.1"/>
    <property type="molecule type" value="Genomic_DNA"/>
</dbReference>
<sequence length="49" mass="5270">MSLPIFPGDFDDDPGHVCPECGDPMPDDEVCGNCVEELQTTAVSDWDVA</sequence>
<keyword evidence="2" id="KW-1185">Reference proteome</keyword>
<evidence type="ECO:0000313" key="1">
    <source>
        <dbReference type="EMBL" id="MFC6871544.1"/>
    </source>
</evidence>
<reference evidence="2" key="1">
    <citation type="journal article" date="2019" name="Int. J. Syst. Evol. Microbiol.">
        <title>The Global Catalogue of Microorganisms (GCM) 10K type strain sequencing project: providing services to taxonomists for standard genome sequencing and annotation.</title>
        <authorList>
            <consortium name="The Broad Institute Genomics Platform"/>
            <consortium name="The Broad Institute Genome Sequencing Center for Infectious Disease"/>
            <person name="Wu L."/>
            <person name="Ma J."/>
        </authorList>
    </citation>
    <scope>NUCLEOTIDE SEQUENCE [LARGE SCALE GENOMIC DNA]</scope>
    <source>
        <strain evidence="2">KCTC 32255</strain>
    </source>
</reference>
<evidence type="ECO:0000313" key="2">
    <source>
        <dbReference type="Proteomes" id="UP001596337"/>
    </source>
</evidence>
<dbReference type="RefSeq" id="WP_345391298.1">
    <property type="nucleotide sequence ID" value="NZ_BAABLA010000007.1"/>
</dbReference>
<organism evidence="1 2">
    <name type="scientific">Haloechinothrix salitolerans</name>
    <dbReference type="NCBI Taxonomy" id="926830"/>
    <lineage>
        <taxon>Bacteria</taxon>
        <taxon>Bacillati</taxon>
        <taxon>Actinomycetota</taxon>
        <taxon>Actinomycetes</taxon>
        <taxon>Pseudonocardiales</taxon>
        <taxon>Pseudonocardiaceae</taxon>
        <taxon>Haloechinothrix</taxon>
    </lineage>
</organism>
<dbReference type="Proteomes" id="UP001596337">
    <property type="component" value="Unassembled WGS sequence"/>
</dbReference>